<feature type="compositionally biased region" description="Pro residues" evidence="1">
    <location>
        <begin position="60"/>
        <end position="75"/>
    </location>
</feature>
<dbReference type="AlphaFoldDB" id="A0A1G6Z0Y0"/>
<accession>A0A1G6Z0Y0</accession>
<dbReference type="STRING" id="57664.SAMN05661003_102253"/>
<name>A0A1G6Z0Y0_9BACT</name>
<evidence type="ECO:0000256" key="1">
    <source>
        <dbReference type="SAM" id="MobiDB-lite"/>
    </source>
</evidence>
<dbReference type="EMBL" id="FNAQ01000002">
    <property type="protein sequence ID" value="SDD96299.1"/>
    <property type="molecule type" value="Genomic_DNA"/>
</dbReference>
<gene>
    <name evidence="2" type="ORF">SAMN05661003_102253</name>
</gene>
<organism evidence="2 3">
    <name type="scientific">Desulfuromonas thiophila</name>
    <dbReference type="NCBI Taxonomy" id="57664"/>
    <lineage>
        <taxon>Bacteria</taxon>
        <taxon>Pseudomonadati</taxon>
        <taxon>Thermodesulfobacteriota</taxon>
        <taxon>Desulfuromonadia</taxon>
        <taxon>Desulfuromonadales</taxon>
        <taxon>Desulfuromonadaceae</taxon>
        <taxon>Desulfuromonas</taxon>
    </lineage>
</organism>
<proteinExistence type="predicted"/>
<keyword evidence="3" id="KW-1185">Reference proteome</keyword>
<evidence type="ECO:0000313" key="3">
    <source>
        <dbReference type="Proteomes" id="UP000243205"/>
    </source>
</evidence>
<feature type="region of interest" description="Disordered" evidence="1">
    <location>
        <begin position="60"/>
        <end position="80"/>
    </location>
</feature>
<evidence type="ECO:0000313" key="2">
    <source>
        <dbReference type="EMBL" id="SDD96299.1"/>
    </source>
</evidence>
<dbReference type="Proteomes" id="UP000243205">
    <property type="component" value="Unassembled WGS sequence"/>
</dbReference>
<dbReference type="RefSeq" id="WP_092076314.1">
    <property type="nucleotide sequence ID" value="NZ_FNAQ01000002.1"/>
</dbReference>
<reference evidence="3" key="1">
    <citation type="submission" date="2016-10" db="EMBL/GenBank/DDBJ databases">
        <authorList>
            <person name="Varghese N."/>
            <person name="Submissions S."/>
        </authorList>
    </citation>
    <scope>NUCLEOTIDE SEQUENCE [LARGE SCALE GENOMIC DNA]</scope>
    <source>
        <strain evidence="3">DSM 8987</strain>
    </source>
</reference>
<protein>
    <submittedName>
        <fullName evidence="2">Uncharacterized protein</fullName>
    </submittedName>
</protein>
<sequence>MTAAATDHGLIPVVFRQLVRLRNAAGEIVELRAGMTARLPAGLAHRLLVEGAAVAAATPEPPAPVRELPPWPPENPASLPTIGADGALCIPFDAPARFRWWQGGQSAEATRAELVAASQNAEITEKKEAP</sequence>